<dbReference type="AlphaFoldDB" id="A0A9X2CWK7"/>
<proteinExistence type="inferred from homology"/>
<dbReference type="PANTHER" id="PTHR43104:SF2">
    <property type="entry name" value="L-2-HYDROXYGLUTARATE DEHYDROGENASE, MITOCHONDRIAL"/>
    <property type="match status" value="1"/>
</dbReference>
<evidence type="ECO:0000256" key="5">
    <source>
        <dbReference type="ARBA" id="ARBA00037941"/>
    </source>
</evidence>
<evidence type="ECO:0000256" key="4">
    <source>
        <dbReference type="ARBA" id="ARBA00023002"/>
    </source>
</evidence>
<reference evidence="7" key="1">
    <citation type="submission" date="2022-02" db="EMBL/GenBank/DDBJ databases">
        <title>Halalkalibacter sp. nov. isolated from Lonar Lake, India.</title>
        <authorList>
            <person name="Joshi A."/>
            <person name="Thite S."/>
            <person name="Lodha T."/>
        </authorList>
    </citation>
    <scope>NUCLEOTIDE SEQUENCE</scope>
    <source>
        <strain evidence="7">MEB205</strain>
    </source>
</reference>
<dbReference type="SUPFAM" id="SSF51905">
    <property type="entry name" value="FAD/NAD(P)-binding domain"/>
    <property type="match status" value="1"/>
</dbReference>
<keyword evidence="4 7" id="KW-0560">Oxidoreductase</keyword>
<keyword evidence="3" id="KW-0274">FAD</keyword>
<dbReference type="GO" id="GO:0005737">
    <property type="term" value="C:cytoplasm"/>
    <property type="evidence" value="ECO:0007669"/>
    <property type="project" value="TreeGrafter"/>
</dbReference>
<dbReference type="Gene3D" id="3.50.50.60">
    <property type="entry name" value="FAD/NAD(P)-binding domain"/>
    <property type="match status" value="1"/>
</dbReference>
<dbReference type="Proteomes" id="UP001139150">
    <property type="component" value="Unassembled WGS sequence"/>
</dbReference>
<feature type="domain" description="FAD dependent oxidoreductase" evidence="6">
    <location>
        <begin position="3"/>
        <end position="390"/>
    </location>
</feature>
<name>A0A9X2CWK7_9BACI</name>
<comment type="cofactor">
    <cofactor evidence="1">
        <name>FAD</name>
        <dbReference type="ChEBI" id="CHEBI:57692"/>
    </cofactor>
</comment>
<keyword evidence="2" id="KW-0285">Flavoprotein</keyword>
<dbReference type="Pfam" id="PF01266">
    <property type="entry name" value="DAO"/>
    <property type="match status" value="1"/>
</dbReference>
<comment type="similarity">
    <text evidence="5">Belongs to the L2HGDH family.</text>
</comment>
<evidence type="ECO:0000313" key="8">
    <source>
        <dbReference type="Proteomes" id="UP001139150"/>
    </source>
</evidence>
<dbReference type="Gene3D" id="3.30.9.10">
    <property type="entry name" value="D-Amino Acid Oxidase, subunit A, domain 2"/>
    <property type="match status" value="1"/>
</dbReference>
<protein>
    <submittedName>
        <fullName evidence="7">L-2-hydroxyglutarate oxidase</fullName>
        <ecNumber evidence="7">1.1.3.-</ecNumber>
    </submittedName>
</protein>
<dbReference type="EMBL" id="JAKRYL010000033">
    <property type="protein sequence ID" value="MCL7749614.1"/>
    <property type="molecule type" value="Genomic_DNA"/>
</dbReference>
<dbReference type="PANTHER" id="PTHR43104">
    <property type="entry name" value="L-2-HYDROXYGLUTARATE DEHYDROGENASE, MITOCHONDRIAL"/>
    <property type="match status" value="1"/>
</dbReference>
<dbReference type="RefSeq" id="WP_250098474.1">
    <property type="nucleotide sequence ID" value="NZ_JAKRYL010000033.1"/>
</dbReference>
<dbReference type="InterPro" id="IPR006076">
    <property type="entry name" value="FAD-dep_OxRdtase"/>
</dbReference>
<dbReference type="InterPro" id="IPR036188">
    <property type="entry name" value="FAD/NAD-bd_sf"/>
</dbReference>
<evidence type="ECO:0000259" key="6">
    <source>
        <dbReference type="Pfam" id="PF01266"/>
    </source>
</evidence>
<comment type="caution">
    <text evidence="7">The sequence shown here is derived from an EMBL/GenBank/DDBJ whole genome shotgun (WGS) entry which is preliminary data.</text>
</comment>
<dbReference type="EC" id="1.1.3.-" evidence="7"/>
<gene>
    <name evidence="7" type="primary">lhgO</name>
    <name evidence="7" type="ORF">MF646_21075</name>
</gene>
<organism evidence="7 8">
    <name type="scientific">Halalkalibacter alkaliphilus</name>
    <dbReference type="NCBI Taxonomy" id="2917993"/>
    <lineage>
        <taxon>Bacteria</taxon>
        <taxon>Bacillati</taxon>
        <taxon>Bacillota</taxon>
        <taxon>Bacilli</taxon>
        <taxon>Bacillales</taxon>
        <taxon>Bacillaceae</taxon>
        <taxon>Halalkalibacter</taxon>
    </lineage>
</organism>
<evidence type="ECO:0000313" key="7">
    <source>
        <dbReference type="EMBL" id="MCL7749614.1"/>
    </source>
</evidence>
<evidence type="ECO:0000256" key="1">
    <source>
        <dbReference type="ARBA" id="ARBA00001974"/>
    </source>
</evidence>
<dbReference type="NCBIfam" id="NF008726">
    <property type="entry name" value="PRK11728.1"/>
    <property type="match status" value="1"/>
</dbReference>
<keyword evidence="8" id="KW-1185">Reference proteome</keyword>
<evidence type="ECO:0000256" key="3">
    <source>
        <dbReference type="ARBA" id="ARBA00022827"/>
    </source>
</evidence>
<accession>A0A9X2CWK7</accession>
<sequence length="413" mass="46428">MYDFAIIGGGIVGLSTGLALYDRFPNAKVLLLEKEDQLAQHQTGRNSGVIHSGIYYKPGSFKARFAREGSRSMTEFCQIHNIDHDICGKVIVATTKEELLLLDNLYERGLQNELAIKKIYQEELKEIEPHVNGLAAIHVPMAGIVNYKQVSEKFAEIIREKGGVIQLGTKVEKITENSDEVIIETNKDIYKAKLIINCSGLQSDRMAKIAGYKTDMKIIPFRGEYYKLKPEKRYLVKNLIYPVPNPNFPFLGVHFTRMIDGEIDAGPNAVLSFKREGYRKKDFNAKDFFEVMGYSGFWKLARKYMGEGLEEMSRSFSKARFVASLQELIPEIEEDDVVPGPTGVRAQALKNDGSLVDDFHIVVGKKSIHVCNAPSPAATASIEIGKEVVKRIPDHLFEKNSKIINNLLEEKHG</sequence>
<dbReference type="GO" id="GO:0047545">
    <property type="term" value="F:(S)-2-hydroxyglutarate dehydrogenase activity"/>
    <property type="evidence" value="ECO:0007669"/>
    <property type="project" value="TreeGrafter"/>
</dbReference>
<evidence type="ECO:0000256" key="2">
    <source>
        <dbReference type="ARBA" id="ARBA00022630"/>
    </source>
</evidence>